<dbReference type="GO" id="GO:0016787">
    <property type="term" value="F:hydrolase activity"/>
    <property type="evidence" value="ECO:0007669"/>
    <property type="project" value="UniProtKB-KW"/>
</dbReference>
<dbReference type="Proteomes" id="UP001235094">
    <property type="component" value="Unassembled WGS sequence"/>
</dbReference>
<comment type="caution">
    <text evidence="3">The sequence shown here is derived from an EMBL/GenBank/DDBJ whole genome shotgun (WGS) entry which is preliminary data.</text>
</comment>
<dbReference type="InterPro" id="IPR051044">
    <property type="entry name" value="MAG_DAG_Lipase"/>
</dbReference>
<evidence type="ECO:0000313" key="3">
    <source>
        <dbReference type="EMBL" id="MDQ0510098.1"/>
    </source>
</evidence>
<name>A0ABU0LN12_9HYPH</name>
<dbReference type="EMBL" id="JAUSVR010000002">
    <property type="protein sequence ID" value="MDQ0510098.1"/>
    <property type="molecule type" value="Genomic_DNA"/>
</dbReference>
<dbReference type="Pfam" id="PF00561">
    <property type="entry name" value="Abhydrolase_1"/>
    <property type="match status" value="1"/>
</dbReference>
<dbReference type="Gene3D" id="3.40.50.1820">
    <property type="entry name" value="alpha/beta hydrolase"/>
    <property type="match status" value="1"/>
</dbReference>
<dbReference type="PANTHER" id="PTHR11614">
    <property type="entry name" value="PHOSPHOLIPASE-RELATED"/>
    <property type="match status" value="1"/>
</dbReference>
<dbReference type="InterPro" id="IPR000073">
    <property type="entry name" value="AB_hydrolase_1"/>
</dbReference>
<keyword evidence="3" id="KW-0378">Hydrolase</keyword>
<accession>A0ABU0LN12</accession>
<organism evidence="3 4">
    <name type="scientific">Ancylobacter amanitiformis</name>
    <dbReference type="NCBI Taxonomy" id="217069"/>
    <lineage>
        <taxon>Bacteria</taxon>
        <taxon>Pseudomonadati</taxon>
        <taxon>Pseudomonadota</taxon>
        <taxon>Alphaproteobacteria</taxon>
        <taxon>Hyphomicrobiales</taxon>
        <taxon>Xanthobacteraceae</taxon>
        <taxon>Ancylobacter</taxon>
    </lineage>
</organism>
<feature type="domain" description="AB hydrolase-1" evidence="2">
    <location>
        <begin position="124"/>
        <end position="246"/>
    </location>
</feature>
<proteinExistence type="predicted"/>
<evidence type="ECO:0000259" key="2">
    <source>
        <dbReference type="Pfam" id="PF00561"/>
    </source>
</evidence>
<sequence>MMRLKRLLKLLVGALLLVFVTFMATRIYFAQSGAPLEPWHTFVPHELSIAEMDKGDWSSYLAAEDRIFRDVDAEVVQKLDDAERIPSNRYFSGSIVYPARFAHDWNRSYTLDPQGVVAGAPKGAVVLLHGLTDSPYSLRHVARLYADAGYAVIAPRLPGHGTVPAGLTDVEWEDWLAATRLAVREARRRAGPEGELHIVGFSNGGALALKYALDALDDPALPRVDRLVLISPMIGITRFARFAGLAGLPAFLPAFAKAAWLAVLPEFNPFKYNSFPVNGARQSHRLTTALQDSIAAQARKGNLGALPPALTFQSVMDFTVSTRAIITAFYALLPENGSELVLFDINRNTKLGPLLRAATYAALTRMLPPAPRHFRTTIVTNVQGTDEVSEHSVAAGATEETVRPLGLAYPRDVYSLSHVALPFPSSDGLYGSDPDPADDFGLQLGAMAIRGERGALIVNLDTLVRMSSNPFFPYMQQRIGDDIAPASTKPPVGPPAASPANAAPSPRAPDEAMPETILPDAAMPETPETAAP</sequence>
<gene>
    <name evidence="3" type="ORF">QOZ99_000979</name>
</gene>
<evidence type="ECO:0000256" key="1">
    <source>
        <dbReference type="SAM" id="MobiDB-lite"/>
    </source>
</evidence>
<dbReference type="InterPro" id="IPR029058">
    <property type="entry name" value="AB_hydrolase_fold"/>
</dbReference>
<reference evidence="3 4" key="1">
    <citation type="submission" date="2023-07" db="EMBL/GenBank/DDBJ databases">
        <title>Genomic Encyclopedia of Type Strains, Phase IV (KMG-IV): sequencing the most valuable type-strain genomes for metagenomic binning, comparative biology and taxonomic classification.</title>
        <authorList>
            <person name="Goeker M."/>
        </authorList>
    </citation>
    <scope>NUCLEOTIDE SEQUENCE [LARGE SCALE GENOMIC DNA]</scope>
    <source>
        <strain evidence="3 4">DSM 15561</strain>
    </source>
</reference>
<evidence type="ECO:0000313" key="4">
    <source>
        <dbReference type="Proteomes" id="UP001235094"/>
    </source>
</evidence>
<protein>
    <submittedName>
        <fullName evidence="3">Alpha-beta hydrolase superfamily lysophospholipase</fullName>
    </submittedName>
</protein>
<feature type="compositionally biased region" description="Low complexity" evidence="1">
    <location>
        <begin position="519"/>
        <end position="532"/>
    </location>
</feature>
<feature type="region of interest" description="Disordered" evidence="1">
    <location>
        <begin position="482"/>
        <end position="532"/>
    </location>
</feature>
<keyword evidence="4" id="KW-1185">Reference proteome</keyword>
<dbReference type="SUPFAM" id="SSF53474">
    <property type="entry name" value="alpha/beta-Hydrolases"/>
    <property type="match status" value="1"/>
</dbReference>